<name>A0A4C1TTV3_EUMVA</name>
<keyword evidence="3" id="KW-1185">Reference proteome</keyword>
<dbReference type="EMBL" id="BGZK01000087">
    <property type="protein sequence ID" value="GBP17430.1"/>
    <property type="molecule type" value="Genomic_DNA"/>
</dbReference>
<reference evidence="2 3" key="1">
    <citation type="journal article" date="2019" name="Commun. Biol.">
        <title>The bagworm genome reveals a unique fibroin gene that provides high tensile strength.</title>
        <authorList>
            <person name="Kono N."/>
            <person name="Nakamura H."/>
            <person name="Ohtoshi R."/>
            <person name="Tomita M."/>
            <person name="Numata K."/>
            <person name="Arakawa K."/>
        </authorList>
    </citation>
    <scope>NUCLEOTIDE SEQUENCE [LARGE SCALE GENOMIC DNA]</scope>
</reference>
<proteinExistence type="predicted"/>
<dbReference type="AlphaFoldDB" id="A0A4C1TTV3"/>
<feature type="region of interest" description="Disordered" evidence="1">
    <location>
        <begin position="1"/>
        <end position="31"/>
    </location>
</feature>
<sequence>MRLDEAHTNETDEQFCPRRCASPRSGRVSARHAVGRDVAYSDEFRTSMGPQLNRRVTGRNALNTCMPGLHTIL</sequence>
<comment type="caution">
    <text evidence="2">The sequence shown here is derived from an EMBL/GenBank/DDBJ whole genome shotgun (WGS) entry which is preliminary data.</text>
</comment>
<gene>
    <name evidence="2" type="ORF">EVAR_8787_1</name>
</gene>
<evidence type="ECO:0000313" key="3">
    <source>
        <dbReference type="Proteomes" id="UP000299102"/>
    </source>
</evidence>
<dbReference type="Proteomes" id="UP000299102">
    <property type="component" value="Unassembled WGS sequence"/>
</dbReference>
<accession>A0A4C1TTV3</accession>
<protein>
    <submittedName>
        <fullName evidence="2">Uncharacterized protein</fullName>
    </submittedName>
</protein>
<organism evidence="2 3">
    <name type="scientific">Eumeta variegata</name>
    <name type="common">Bagworm moth</name>
    <name type="synonym">Eumeta japonica</name>
    <dbReference type="NCBI Taxonomy" id="151549"/>
    <lineage>
        <taxon>Eukaryota</taxon>
        <taxon>Metazoa</taxon>
        <taxon>Ecdysozoa</taxon>
        <taxon>Arthropoda</taxon>
        <taxon>Hexapoda</taxon>
        <taxon>Insecta</taxon>
        <taxon>Pterygota</taxon>
        <taxon>Neoptera</taxon>
        <taxon>Endopterygota</taxon>
        <taxon>Lepidoptera</taxon>
        <taxon>Glossata</taxon>
        <taxon>Ditrysia</taxon>
        <taxon>Tineoidea</taxon>
        <taxon>Psychidae</taxon>
        <taxon>Oiketicinae</taxon>
        <taxon>Eumeta</taxon>
    </lineage>
</organism>
<feature type="compositionally biased region" description="Basic and acidic residues" evidence="1">
    <location>
        <begin position="1"/>
        <end position="10"/>
    </location>
</feature>
<evidence type="ECO:0000256" key="1">
    <source>
        <dbReference type="SAM" id="MobiDB-lite"/>
    </source>
</evidence>
<evidence type="ECO:0000313" key="2">
    <source>
        <dbReference type="EMBL" id="GBP17430.1"/>
    </source>
</evidence>